<evidence type="ECO:0000256" key="1">
    <source>
        <dbReference type="SAM" id="Phobius"/>
    </source>
</evidence>
<feature type="non-terminal residue" evidence="2">
    <location>
        <position position="70"/>
    </location>
</feature>
<feature type="transmembrane region" description="Helical" evidence="1">
    <location>
        <begin position="41"/>
        <end position="60"/>
    </location>
</feature>
<evidence type="ECO:0000313" key="2">
    <source>
        <dbReference type="EMBL" id="SBR98113.1"/>
    </source>
</evidence>
<keyword evidence="1" id="KW-0472">Membrane</keyword>
<sequence>VISVTLSVKSMSTCRRYEGGPLQMFQPPLLMLNRRHIRIKGHFRIVQFLVILGCLSFSLFQNVSNTLSQM</sequence>
<dbReference type="EMBL" id="HAEI01006563">
    <property type="protein sequence ID" value="SBR98113.1"/>
    <property type="molecule type" value="Transcribed_RNA"/>
</dbReference>
<keyword evidence="1" id="KW-0812">Transmembrane</keyword>
<protein>
    <submittedName>
        <fullName evidence="2">Uncharacterized protein</fullName>
    </submittedName>
</protein>
<dbReference type="AlphaFoldDB" id="A0A1A8QY12"/>
<feature type="non-terminal residue" evidence="2">
    <location>
        <position position="1"/>
    </location>
</feature>
<gene>
    <name evidence="2" type="primary">SATL1</name>
</gene>
<reference evidence="2" key="1">
    <citation type="submission" date="2016-05" db="EMBL/GenBank/DDBJ databases">
        <authorList>
            <person name="Lavstsen T."/>
            <person name="Jespersen J.S."/>
        </authorList>
    </citation>
    <scope>NUCLEOTIDE SEQUENCE</scope>
    <source>
        <tissue evidence="2">Brain</tissue>
    </source>
</reference>
<keyword evidence="1" id="KW-1133">Transmembrane helix</keyword>
<name>A0A1A8QY12_9TELE</name>
<accession>A0A1A8QY12</accession>
<organism evidence="2">
    <name type="scientific">Nothobranchius rachovii</name>
    <name type="common">bluefin notho</name>
    <dbReference type="NCBI Taxonomy" id="451742"/>
    <lineage>
        <taxon>Eukaryota</taxon>
        <taxon>Metazoa</taxon>
        <taxon>Chordata</taxon>
        <taxon>Craniata</taxon>
        <taxon>Vertebrata</taxon>
        <taxon>Euteleostomi</taxon>
        <taxon>Actinopterygii</taxon>
        <taxon>Neopterygii</taxon>
        <taxon>Teleostei</taxon>
        <taxon>Neoteleostei</taxon>
        <taxon>Acanthomorphata</taxon>
        <taxon>Ovalentaria</taxon>
        <taxon>Atherinomorphae</taxon>
        <taxon>Cyprinodontiformes</taxon>
        <taxon>Nothobranchiidae</taxon>
        <taxon>Nothobranchius</taxon>
    </lineage>
</organism>
<proteinExistence type="predicted"/>
<reference evidence="2" key="2">
    <citation type="submission" date="2016-06" db="EMBL/GenBank/DDBJ databases">
        <title>The genome of a short-lived fish provides insights into sex chromosome evolution and the genetic control of aging.</title>
        <authorList>
            <person name="Reichwald K."/>
            <person name="Felder M."/>
            <person name="Petzold A."/>
            <person name="Koch P."/>
            <person name="Groth M."/>
            <person name="Platzer M."/>
        </authorList>
    </citation>
    <scope>NUCLEOTIDE SEQUENCE</scope>
    <source>
        <tissue evidence="2">Brain</tissue>
    </source>
</reference>